<dbReference type="PROSITE" id="PS51257">
    <property type="entry name" value="PROKAR_LIPOPROTEIN"/>
    <property type="match status" value="1"/>
</dbReference>
<reference evidence="2 3" key="1">
    <citation type="submission" date="2019-09" db="EMBL/GenBank/DDBJ databases">
        <title>Screening of Novel Bioactive Compounds from Soil-Associated.</title>
        <authorList>
            <person name="Zhao S."/>
        </authorList>
    </citation>
    <scope>NUCLEOTIDE SEQUENCE [LARGE SCALE GENOMIC DNA]</scope>
    <source>
        <strain evidence="2 3">HIT-DPA4</strain>
    </source>
</reference>
<dbReference type="Pfam" id="PF14016">
    <property type="entry name" value="DUF4232"/>
    <property type="match status" value="1"/>
</dbReference>
<keyword evidence="3" id="KW-1185">Reference proteome</keyword>
<evidence type="ECO:0000313" key="2">
    <source>
        <dbReference type="EMBL" id="KAB1142215.1"/>
    </source>
</evidence>
<dbReference type="AlphaFoldDB" id="A0A6H9UTS8"/>
<dbReference type="InterPro" id="IPR025326">
    <property type="entry name" value="DUF4232"/>
</dbReference>
<feature type="domain" description="DUF4232" evidence="1">
    <location>
        <begin position="39"/>
        <end position="170"/>
    </location>
</feature>
<proteinExistence type="predicted"/>
<dbReference type="Proteomes" id="UP000442707">
    <property type="component" value="Unassembled WGS sequence"/>
</dbReference>
<evidence type="ECO:0000259" key="1">
    <source>
        <dbReference type="Pfam" id="PF14016"/>
    </source>
</evidence>
<protein>
    <submittedName>
        <fullName evidence="2">DUF4232 domain-containing protein</fullName>
    </submittedName>
</protein>
<sequence>MRAIPVAVTTLTAALLLTACGDGGDGGDGSAKSQDGTACTIDEVAVEVGPASAAPAAGDTGIVPVTITNSGSECTLDGMPAVGLYAGGTSATVAPDEAAKPRKLTLAKGGAVTFTLTYARGEAGGEKSLAVKTVKFSLPGAAQTHGFPWSYGDVALKSPGDPDASVSPFQQAGD</sequence>
<organism evidence="2 3">
    <name type="scientific">Streptomyces luteolifulvus</name>
    <dbReference type="NCBI Taxonomy" id="2615112"/>
    <lineage>
        <taxon>Bacteria</taxon>
        <taxon>Bacillati</taxon>
        <taxon>Actinomycetota</taxon>
        <taxon>Actinomycetes</taxon>
        <taxon>Kitasatosporales</taxon>
        <taxon>Streptomycetaceae</taxon>
        <taxon>Streptomyces</taxon>
    </lineage>
</organism>
<gene>
    <name evidence="2" type="ORF">F7R91_30170</name>
</gene>
<name>A0A6H9UTS8_9ACTN</name>
<dbReference type="RefSeq" id="WP_150953870.1">
    <property type="nucleotide sequence ID" value="NZ_VZRB01000026.1"/>
</dbReference>
<accession>A0A6H9UTS8</accession>
<dbReference type="EMBL" id="VZRB01000026">
    <property type="protein sequence ID" value="KAB1142215.1"/>
    <property type="molecule type" value="Genomic_DNA"/>
</dbReference>
<evidence type="ECO:0000313" key="3">
    <source>
        <dbReference type="Proteomes" id="UP000442707"/>
    </source>
</evidence>
<comment type="caution">
    <text evidence="2">The sequence shown here is derived from an EMBL/GenBank/DDBJ whole genome shotgun (WGS) entry which is preliminary data.</text>
</comment>